<dbReference type="PRINTS" id="PR00778">
    <property type="entry name" value="HTHARSR"/>
</dbReference>
<protein>
    <submittedName>
        <fullName evidence="3">Metalloregulator ArsR/SmtB family transcription factor</fullName>
    </submittedName>
</protein>
<dbReference type="InterPro" id="IPR011991">
    <property type="entry name" value="ArsR-like_HTH"/>
</dbReference>
<dbReference type="Gene3D" id="1.10.8.1060">
    <property type="entry name" value="Corynebacterium glutamicum thioredoxin-dependent arsenate reductase, N-terminal domain"/>
    <property type="match status" value="1"/>
</dbReference>
<gene>
    <name evidence="3" type="ORF">RYJ27_09340</name>
</gene>
<dbReference type="KEGG" id="mliy:RYJ27_09340"/>
<dbReference type="PANTHER" id="PTHR43428:SF1">
    <property type="entry name" value="ARSENATE REDUCTASE"/>
    <property type="match status" value="1"/>
</dbReference>
<keyword evidence="4" id="KW-1185">Reference proteome</keyword>
<dbReference type="SUPFAM" id="SSF46785">
    <property type="entry name" value="Winged helix' DNA-binding domain"/>
    <property type="match status" value="1"/>
</dbReference>
<dbReference type="InterPro" id="IPR036390">
    <property type="entry name" value="WH_DNA-bd_sf"/>
</dbReference>
<evidence type="ECO:0000313" key="3">
    <source>
        <dbReference type="EMBL" id="WOQ68911.1"/>
    </source>
</evidence>
<dbReference type="Gene3D" id="3.40.50.2300">
    <property type="match status" value="1"/>
</dbReference>
<dbReference type="SMART" id="SM00418">
    <property type="entry name" value="HTH_ARSR"/>
    <property type="match status" value="1"/>
</dbReference>
<dbReference type="EMBL" id="CP137080">
    <property type="protein sequence ID" value="WOQ68911.1"/>
    <property type="molecule type" value="Genomic_DNA"/>
</dbReference>
<dbReference type="Pfam" id="PF01451">
    <property type="entry name" value="LMWPc"/>
    <property type="match status" value="1"/>
</dbReference>
<dbReference type="Pfam" id="PF21234">
    <property type="entry name" value="Phosphatase-like_N"/>
    <property type="match status" value="1"/>
</dbReference>
<dbReference type="AlphaFoldDB" id="A0AAU0MF21"/>
<dbReference type="Pfam" id="PF12840">
    <property type="entry name" value="HTH_20"/>
    <property type="match status" value="1"/>
</dbReference>
<organism evidence="3 4">
    <name type="scientific">Microbacterium limosum</name>
    <dbReference type="NCBI Taxonomy" id="3079935"/>
    <lineage>
        <taxon>Bacteria</taxon>
        <taxon>Bacillati</taxon>
        <taxon>Actinomycetota</taxon>
        <taxon>Actinomycetes</taxon>
        <taxon>Micrococcales</taxon>
        <taxon>Microbacteriaceae</taxon>
        <taxon>Microbacterium</taxon>
    </lineage>
</organism>
<keyword evidence="1" id="KW-0059">Arsenical resistance</keyword>
<dbReference type="InterPro" id="IPR036388">
    <property type="entry name" value="WH-like_DNA-bd_sf"/>
</dbReference>
<dbReference type="RefSeq" id="WP_330170050.1">
    <property type="nucleotide sequence ID" value="NZ_CP137080.1"/>
</dbReference>
<dbReference type="SUPFAM" id="SSF52788">
    <property type="entry name" value="Phosphotyrosine protein phosphatases I"/>
    <property type="match status" value="1"/>
</dbReference>
<sequence length="292" mass="31122">MDAAARLAVMADPTRARIVALLRGAPDGRALVGHLARDLGLRQPTISHHMRVLREAGVVEREPVGREAWYSLTPGDAEQLADIVAAPAAAPPTPPVDLDRIADDLGARYRGVLGRDTIRRHVQESHDLLSATTGVRMLASRTSAFAASRLEAALTHDAVPAACEVLFVCTQNAGRSQMAAALLRHLTGPDVVIRSAGSEPRGEIRSTIVSALDEIGVGIGGEFPKPLTDDVVRAADVVVTMGCGDACPVYPGIRYVDWDIADPAGLPLADVRRIRDEIELRVRELAADLRPA</sequence>
<name>A0AAU0MF21_9MICO</name>
<dbReference type="NCBIfam" id="NF033788">
    <property type="entry name" value="HTH_metalloreg"/>
    <property type="match status" value="1"/>
</dbReference>
<dbReference type="Gene3D" id="1.10.10.10">
    <property type="entry name" value="Winged helix-like DNA-binding domain superfamily/Winged helix DNA-binding domain"/>
    <property type="match status" value="1"/>
</dbReference>
<dbReference type="InterPro" id="IPR036196">
    <property type="entry name" value="Ptyr_pPase_sf"/>
</dbReference>
<dbReference type="Proteomes" id="UP001329313">
    <property type="component" value="Chromosome"/>
</dbReference>
<reference evidence="3 4" key="1">
    <citation type="submission" date="2023-10" db="EMBL/GenBank/DDBJ databases">
        <title>Y20.</title>
        <authorList>
            <person name="Zhang G."/>
            <person name="Ding Y."/>
        </authorList>
    </citation>
    <scope>NUCLEOTIDE SEQUENCE [LARGE SCALE GENOMIC DNA]</scope>
    <source>
        <strain evidence="3 4">Y20</strain>
    </source>
</reference>
<dbReference type="InterPro" id="IPR048716">
    <property type="entry name" value="Phosphatase-like_N"/>
</dbReference>
<dbReference type="PANTHER" id="PTHR43428">
    <property type="entry name" value="ARSENATE REDUCTASE"/>
    <property type="match status" value="1"/>
</dbReference>
<evidence type="ECO:0000313" key="4">
    <source>
        <dbReference type="Proteomes" id="UP001329313"/>
    </source>
</evidence>
<dbReference type="InterPro" id="IPR023485">
    <property type="entry name" value="Ptyr_pPase"/>
</dbReference>
<dbReference type="CDD" id="cd00090">
    <property type="entry name" value="HTH_ARSR"/>
    <property type="match status" value="1"/>
</dbReference>
<dbReference type="GO" id="GO:0003700">
    <property type="term" value="F:DNA-binding transcription factor activity"/>
    <property type="evidence" value="ECO:0007669"/>
    <property type="project" value="InterPro"/>
</dbReference>
<dbReference type="InterPro" id="IPR001845">
    <property type="entry name" value="HTH_ArsR_DNA-bd_dom"/>
</dbReference>
<accession>A0AAU0MF21</accession>
<dbReference type="SMART" id="SM00226">
    <property type="entry name" value="LMWPc"/>
    <property type="match status" value="1"/>
</dbReference>
<evidence type="ECO:0000256" key="1">
    <source>
        <dbReference type="ARBA" id="ARBA00022849"/>
    </source>
</evidence>
<dbReference type="GO" id="GO:0046685">
    <property type="term" value="P:response to arsenic-containing substance"/>
    <property type="evidence" value="ECO:0007669"/>
    <property type="project" value="UniProtKB-KW"/>
</dbReference>
<proteinExistence type="predicted"/>
<evidence type="ECO:0000259" key="2">
    <source>
        <dbReference type="PROSITE" id="PS50987"/>
    </source>
</evidence>
<feature type="domain" description="HTH arsR-type" evidence="2">
    <location>
        <begin position="1"/>
        <end position="92"/>
    </location>
</feature>
<dbReference type="PROSITE" id="PS50987">
    <property type="entry name" value="HTH_ARSR_2"/>
    <property type="match status" value="1"/>
</dbReference>